<evidence type="ECO:0000313" key="2">
    <source>
        <dbReference type="EMBL" id="SEO47684.1"/>
    </source>
</evidence>
<feature type="transmembrane region" description="Helical" evidence="1">
    <location>
        <begin position="15"/>
        <end position="32"/>
    </location>
</feature>
<reference evidence="3" key="1">
    <citation type="submission" date="2016-10" db="EMBL/GenBank/DDBJ databases">
        <authorList>
            <person name="Varghese N."/>
            <person name="Submissions S."/>
        </authorList>
    </citation>
    <scope>NUCLEOTIDE SEQUENCE [LARGE SCALE GENOMIC DNA]</scope>
    <source>
        <strain evidence="3">CGMCC 1.8704</strain>
    </source>
</reference>
<feature type="transmembrane region" description="Helical" evidence="1">
    <location>
        <begin position="44"/>
        <end position="60"/>
    </location>
</feature>
<keyword evidence="3" id="KW-1185">Reference proteome</keyword>
<accession>A0A1H8Q176</accession>
<proteinExistence type="predicted"/>
<name>A0A1H8Q176_9FLAO</name>
<keyword evidence="1" id="KW-0812">Transmembrane</keyword>
<dbReference type="STRING" id="604089.SAMN04487942_2848"/>
<dbReference type="AlphaFoldDB" id="A0A1H8Q176"/>
<keyword evidence="1" id="KW-0472">Membrane</keyword>
<sequence>MKTETTKKFSERNDFGPVMIFISSIGLGYAIINQYVYEKPNLDMLLMMSCFFLAGVFSVIRSKYSK</sequence>
<protein>
    <submittedName>
        <fullName evidence="2">Uncharacterized protein</fullName>
    </submittedName>
</protein>
<organism evidence="2 3">
    <name type="scientific">Flavobacterium sinopsychrotolerans</name>
    <dbReference type="NCBI Taxonomy" id="604089"/>
    <lineage>
        <taxon>Bacteria</taxon>
        <taxon>Pseudomonadati</taxon>
        <taxon>Bacteroidota</taxon>
        <taxon>Flavobacteriia</taxon>
        <taxon>Flavobacteriales</taxon>
        <taxon>Flavobacteriaceae</taxon>
        <taxon>Flavobacterium</taxon>
    </lineage>
</organism>
<gene>
    <name evidence="2" type="ORF">SAMN04487942_2848</name>
</gene>
<dbReference type="EMBL" id="FODN01000007">
    <property type="protein sequence ID" value="SEO47684.1"/>
    <property type="molecule type" value="Genomic_DNA"/>
</dbReference>
<dbReference type="Proteomes" id="UP000198657">
    <property type="component" value="Unassembled WGS sequence"/>
</dbReference>
<evidence type="ECO:0000256" key="1">
    <source>
        <dbReference type="SAM" id="Phobius"/>
    </source>
</evidence>
<evidence type="ECO:0000313" key="3">
    <source>
        <dbReference type="Proteomes" id="UP000198657"/>
    </source>
</evidence>
<keyword evidence="1" id="KW-1133">Transmembrane helix</keyword>